<dbReference type="GO" id="GO:0046872">
    <property type="term" value="F:metal ion binding"/>
    <property type="evidence" value="ECO:0007669"/>
    <property type="project" value="UniProtKB-KW"/>
</dbReference>
<dbReference type="InterPro" id="IPR027417">
    <property type="entry name" value="P-loop_NTPase"/>
</dbReference>
<dbReference type="SUPFAM" id="SSF47895">
    <property type="entry name" value="Transducin (alpha subunit), insertion domain"/>
    <property type="match status" value="1"/>
</dbReference>
<keyword evidence="3 9" id="KW-0547">Nucleotide-binding</keyword>
<feature type="binding site" evidence="10">
    <location>
        <position position="47"/>
    </location>
    <ligand>
        <name>Mg(2+)</name>
        <dbReference type="ChEBI" id="CHEBI:18420"/>
    </ligand>
</feature>
<dbReference type="InterPro" id="IPR011025">
    <property type="entry name" value="GproteinA_insert"/>
</dbReference>
<feature type="binding site" evidence="10">
    <location>
        <position position="178"/>
    </location>
    <ligand>
        <name>Mg(2+)</name>
        <dbReference type="ChEBI" id="CHEBI:18420"/>
    </ligand>
</feature>
<accession>A0A835Z6Q6</accession>
<dbReference type="GO" id="GO:0001664">
    <property type="term" value="F:G protein-coupled receptor binding"/>
    <property type="evidence" value="ECO:0007669"/>
    <property type="project" value="TreeGrafter"/>
</dbReference>
<keyword evidence="7" id="KW-0807">Transducer</keyword>
<proteinExistence type="predicted"/>
<dbReference type="FunFam" id="1.10.400.10:FF:000002">
    <property type="entry name" value="guanine nucleotide-binding protein G(Q) subunit alpha"/>
    <property type="match status" value="1"/>
</dbReference>
<dbReference type="EMBL" id="JAFCMP010000066">
    <property type="protein sequence ID" value="KAG5188702.1"/>
    <property type="molecule type" value="Genomic_DNA"/>
</dbReference>
<evidence type="ECO:0000256" key="7">
    <source>
        <dbReference type="ARBA" id="ARBA00023224"/>
    </source>
</evidence>
<evidence type="ECO:0000256" key="5">
    <source>
        <dbReference type="ARBA" id="ARBA00023134"/>
    </source>
</evidence>
<evidence type="ECO:0000256" key="4">
    <source>
        <dbReference type="ARBA" id="ARBA00022842"/>
    </source>
</evidence>
<keyword evidence="5 9" id="KW-0342">GTP-binding</keyword>
<feature type="binding site" evidence="9">
    <location>
        <begin position="43"/>
        <end position="48"/>
    </location>
    <ligand>
        <name>GTP</name>
        <dbReference type="ChEBI" id="CHEBI:37565"/>
    </ligand>
</feature>
<dbReference type="GO" id="GO:0007188">
    <property type="term" value="P:adenylate cyclase-modulating G protein-coupled receptor signaling pathway"/>
    <property type="evidence" value="ECO:0007669"/>
    <property type="project" value="TreeGrafter"/>
</dbReference>
<feature type="binding site" evidence="9">
    <location>
        <begin position="197"/>
        <end position="201"/>
    </location>
    <ligand>
        <name>GTP</name>
        <dbReference type="ChEBI" id="CHEBI:37565"/>
    </ligand>
</feature>
<gene>
    <name evidence="11" type="ORF">JKP88DRAFT_303882</name>
</gene>
<dbReference type="PROSITE" id="PS51882">
    <property type="entry name" value="G_ALPHA"/>
    <property type="match status" value="1"/>
</dbReference>
<evidence type="ECO:0000256" key="10">
    <source>
        <dbReference type="PIRSR" id="PIRSR601019-2"/>
    </source>
</evidence>
<dbReference type="InterPro" id="IPR001019">
    <property type="entry name" value="Gprotein_alpha_su"/>
</dbReference>
<dbReference type="PRINTS" id="PR00318">
    <property type="entry name" value="GPROTEINA"/>
</dbReference>
<dbReference type="CDD" id="cd00066">
    <property type="entry name" value="G-alpha"/>
    <property type="match status" value="1"/>
</dbReference>
<keyword evidence="1" id="KW-0519">Myristate</keyword>
<organism evidence="11 12">
    <name type="scientific">Tribonema minus</name>
    <dbReference type="NCBI Taxonomy" id="303371"/>
    <lineage>
        <taxon>Eukaryota</taxon>
        <taxon>Sar</taxon>
        <taxon>Stramenopiles</taxon>
        <taxon>Ochrophyta</taxon>
        <taxon>PX clade</taxon>
        <taxon>Xanthophyceae</taxon>
        <taxon>Tribonematales</taxon>
        <taxon>Tribonemataceae</taxon>
        <taxon>Tribonema</taxon>
    </lineage>
</organism>
<feature type="binding site" evidence="9">
    <location>
        <position position="325"/>
    </location>
    <ligand>
        <name>GTP</name>
        <dbReference type="ChEBI" id="CHEBI:37565"/>
    </ligand>
</feature>
<dbReference type="Pfam" id="PF00503">
    <property type="entry name" value="G-alpha"/>
    <property type="match status" value="1"/>
</dbReference>
<dbReference type="Proteomes" id="UP000664859">
    <property type="component" value="Unassembled WGS sequence"/>
</dbReference>
<dbReference type="GO" id="GO:0005737">
    <property type="term" value="C:cytoplasm"/>
    <property type="evidence" value="ECO:0007669"/>
    <property type="project" value="TreeGrafter"/>
</dbReference>
<dbReference type="OrthoDB" id="5817230at2759"/>
<keyword evidence="6" id="KW-0564">Palmitate</keyword>
<dbReference type="GO" id="GO:0005834">
    <property type="term" value="C:heterotrimeric G-protein complex"/>
    <property type="evidence" value="ECO:0007669"/>
    <property type="project" value="TreeGrafter"/>
</dbReference>
<dbReference type="GO" id="GO:0005525">
    <property type="term" value="F:GTP binding"/>
    <property type="evidence" value="ECO:0007669"/>
    <property type="project" value="UniProtKB-KW"/>
</dbReference>
<evidence type="ECO:0000313" key="11">
    <source>
        <dbReference type="EMBL" id="KAG5188702.1"/>
    </source>
</evidence>
<name>A0A835Z6Q6_9STRA</name>
<evidence type="ECO:0000313" key="12">
    <source>
        <dbReference type="Proteomes" id="UP000664859"/>
    </source>
</evidence>
<dbReference type="SUPFAM" id="SSF52540">
    <property type="entry name" value="P-loop containing nucleoside triphosphate hydrolases"/>
    <property type="match status" value="1"/>
</dbReference>
<dbReference type="FunFam" id="3.40.50.300:FF:003800">
    <property type="entry name" value="Guanine nucleotide-binding protein G(k) subunit alpha"/>
    <property type="match status" value="1"/>
</dbReference>
<comment type="caution">
    <text evidence="11">The sequence shown here is derived from an EMBL/GenBank/DDBJ whole genome shotgun (WGS) entry which is preliminary data.</text>
</comment>
<dbReference type="SMART" id="SM00275">
    <property type="entry name" value="G_alpha"/>
    <property type="match status" value="1"/>
</dbReference>
<dbReference type="PANTHER" id="PTHR10218">
    <property type="entry name" value="GTP-BINDING PROTEIN ALPHA SUBUNIT"/>
    <property type="match status" value="1"/>
</dbReference>
<dbReference type="AlphaFoldDB" id="A0A835Z6Q6"/>
<evidence type="ECO:0000256" key="6">
    <source>
        <dbReference type="ARBA" id="ARBA00023139"/>
    </source>
</evidence>
<evidence type="ECO:0000256" key="2">
    <source>
        <dbReference type="ARBA" id="ARBA00022723"/>
    </source>
</evidence>
<keyword evidence="4 10" id="KW-0460">Magnesium</keyword>
<dbReference type="Gene3D" id="3.40.50.300">
    <property type="entry name" value="P-loop containing nucleotide triphosphate hydrolases"/>
    <property type="match status" value="1"/>
</dbReference>
<reference evidence="11" key="1">
    <citation type="submission" date="2021-02" db="EMBL/GenBank/DDBJ databases">
        <title>First Annotated Genome of the Yellow-green Alga Tribonema minus.</title>
        <authorList>
            <person name="Mahan K.M."/>
        </authorList>
    </citation>
    <scope>NUCLEOTIDE SEQUENCE</scope>
    <source>
        <strain evidence="11">UTEX B ZZ1240</strain>
    </source>
</reference>
<dbReference type="Gene3D" id="1.10.400.10">
    <property type="entry name" value="GI Alpha 1, domain 2-like"/>
    <property type="match status" value="1"/>
</dbReference>
<feature type="binding site" evidence="9">
    <location>
        <begin position="266"/>
        <end position="269"/>
    </location>
    <ligand>
        <name>GTP</name>
        <dbReference type="ChEBI" id="CHEBI:37565"/>
    </ligand>
</feature>
<sequence>MGCALAKPTLATDATTAEVEKQLQEAQDKEQYQFKILLLGAGESGKSTVVKQVKLIYKGVVTAKEKEEYTSAIRRNVIDSMQTMLDAMESFGIELARPGSGDAAARVRGADAEAALSEALAADVTALWADEGLRACYERRDEFWLLDASHYYFEEAMRLAEPDYEPTDEDMIMTRIRTTGIVVTEFEDKPYSFSLVDVGGQRSERRKWIHCFDDVKAIIFLEGLSGYHQVLFEDTAVNRMHESLQLFEEVVKNPIFTNTPVFVFLNKKDLFEQMIVKTSLKVCFPAYDGPDGEVRPALEYIEKKYTEVMDKYCPGKGVNVHVVAARVRMDMKIAFGEVKEQIKAIYAERAGKKKKKQ</sequence>
<dbReference type="GO" id="GO:0031683">
    <property type="term" value="F:G-protein beta/gamma-subunit complex binding"/>
    <property type="evidence" value="ECO:0007669"/>
    <property type="project" value="InterPro"/>
</dbReference>
<evidence type="ECO:0000256" key="3">
    <source>
        <dbReference type="ARBA" id="ARBA00022741"/>
    </source>
</evidence>
<evidence type="ECO:0000256" key="9">
    <source>
        <dbReference type="PIRSR" id="PIRSR601019-1"/>
    </source>
</evidence>
<keyword evidence="8" id="KW-0449">Lipoprotein</keyword>
<evidence type="ECO:0000256" key="1">
    <source>
        <dbReference type="ARBA" id="ARBA00022707"/>
    </source>
</evidence>
<keyword evidence="2 10" id="KW-0479">Metal-binding</keyword>
<evidence type="ECO:0000256" key="8">
    <source>
        <dbReference type="ARBA" id="ARBA00023288"/>
    </source>
</evidence>
<dbReference type="GO" id="GO:0003924">
    <property type="term" value="F:GTPase activity"/>
    <property type="evidence" value="ECO:0007669"/>
    <property type="project" value="InterPro"/>
</dbReference>
<protein>
    <submittedName>
        <fullName evidence="11">GPA5, alpha subunit of a heterotrimeric G protein</fullName>
    </submittedName>
</protein>
<dbReference type="PANTHER" id="PTHR10218:SF193">
    <property type="entry name" value="GUANINE NUCLEOTIDE-BINDING PROTEIN ALPHA-8 SUBUNIT"/>
    <property type="match status" value="1"/>
</dbReference>
<keyword evidence="12" id="KW-1185">Reference proteome</keyword>